<dbReference type="PATRIC" id="fig|1300347.3.peg.3646"/>
<evidence type="ECO:0000259" key="2">
    <source>
        <dbReference type="Pfam" id="PF20611"/>
    </source>
</evidence>
<keyword evidence="1" id="KW-0732">Signal</keyword>
<organism evidence="3 4">
    <name type="scientific">Nocardioides dokdonensis FR1436</name>
    <dbReference type="NCBI Taxonomy" id="1300347"/>
    <lineage>
        <taxon>Bacteria</taxon>
        <taxon>Bacillati</taxon>
        <taxon>Actinomycetota</taxon>
        <taxon>Actinomycetes</taxon>
        <taxon>Propionibacteriales</taxon>
        <taxon>Nocardioidaceae</taxon>
        <taxon>Nocardioides</taxon>
    </lineage>
</organism>
<proteinExistence type="predicted"/>
<dbReference type="KEGG" id="ndk:I601_3635"/>
<protein>
    <recommendedName>
        <fullName evidence="2">DUF6801 domain-containing protein</fullName>
    </recommendedName>
</protein>
<sequence length="282" mass="27839">MTSRTIAARTAVVGTITALASAGLVAGTAGTAAAVPVTTTYTCTVPLVGDVQVPVSLEKPELPTVPAGFPVPAGMVPLEAAASVPAAVAGLLGLISADGGALTGFSVLAGDTAIPVEGLAGNGVAQPDGSLLMKASGHNGAFTSPLPGTHELTMPATFALVPTSGGVLTTYSIPCVSDAPASLGQLTTVKQGSEMSAKKVTKVKKGKKAKLPVSVTNMVGGASGDVVAQVGAKKVTKALTDGKARIALPKLKKPGTYKVTLSYLGDAITEAATKTVKVKVTR</sequence>
<evidence type="ECO:0000313" key="3">
    <source>
        <dbReference type="EMBL" id="ANH40041.1"/>
    </source>
</evidence>
<evidence type="ECO:0000256" key="1">
    <source>
        <dbReference type="SAM" id="SignalP"/>
    </source>
</evidence>
<keyword evidence="4" id="KW-1185">Reference proteome</keyword>
<dbReference type="Pfam" id="PF20611">
    <property type="entry name" value="DUF6801"/>
    <property type="match status" value="1"/>
</dbReference>
<dbReference type="InterPro" id="IPR046542">
    <property type="entry name" value="DUF6801"/>
</dbReference>
<reference evidence="3 4" key="1">
    <citation type="submission" date="2016-03" db="EMBL/GenBank/DDBJ databases">
        <title>Complete genome sequence of a soil Actinobacterium, Nocardioides dokdonensis FR1436.</title>
        <authorList>
            <person name="Kwon S.-K."/>
            <person name="Kim K."/>
            <person name="Kim J.F."/>
        </authorList>
    </citation>
    <scope>NUCLEOTIDE SEQUENCE [LARGE SCALE GENOMIC DNA]</scope>
    <source>
        <strain evidence="3 4">FR1436</strain>
    </source>
</reference>
<dbReference type="STRING" id="1300347.I601_3635"/>
<dbReference type="EMBL" id="CP015079">
    <property type="protein sequence ID" value="ANH40041.1"/>
    <property type="molecule type" value="Genomic_DNA"/>
</dbReference>
<dbReference type="AlphaFoldDB" id="A0A1A9GRF7"/>
<feature type="chain" id="PRO_5008388506" description="DUF6801 domain-containing protein" evidence="1">
    <location>
        <begin position="35"/>
        <end position="282"/>
    </location>
</feature>
<feature type="signal peptide" evidence="1">
    <location>
        <begin position="1"/>
        <end position="34"/>
    </location>
</feature>
<dbReference type="OrthoDB" id="3791002at2"/>
<dbReference type="Proteomes" id="UP000077868">
    <property type="component" value="Chromosome"/>
</dbReference>
<feature type="domain" description="DUF6801" evidence="2">
    <location>
        <begin position="40"/>
        <end position="180"/>
    </location>
</feature>
<evidence type="ECO:0000313" key="4">
    <source>
        <dbReference type="Proteomes" id="UP000077868"/>
    </source>
</evidence>
<accession>A0A1A9GRF7</accession>
<name>A0A1A9GRF7_9ACTN</name>
<dbReference type="RefSeq" id="WP_068112810.1">
    <property type="nucleotide sequence ID" value="NZ_CP015079.1"/>
</dbReference>
<gene>
    <name evidence="3" type="ORF">I601_3635</name>
</gene>